<evidence type="ECO:0000256" key="15">
    <source>
        <dbReference type="SAM" id="SignalP"/>
    </source>
</evidence>
<evidence type="ECO:0000256" key="11">
    <source>
        <dbReference type="PROSITE-ProRule" id="PRU00124"/>
    </source>
</evidence>
<dbReference type="SMART" id="SM00181">
    <property type="entry name" value="EGF"/>
    <property type="match status" value="6"/>
</dbReference>
<feature type="disulfide bond" evidence="11">
    <location>
        <begin position="528"/>
        <end position="546"/>
    </location>
</feature>
<feature type="disulfide bond" evidence="11">
    <location>
        <begin position="486"/>
        <end position="504"/>
    </location>
</feature>
<feature type="repeat" description="LDL-receptor class B" evidence="12">
    <location>
        <begin position="1685"/>
        <end position="1728"/>
    </location>
</feature>
<keyword evidence="5" id="KW-0677">Repeat</keyword>
<evidence type="ECO:0000256" key="13">
    <source>
        <dbReference type="SAM" id="MobiDB-lite"/>
    </source>
</evidence>
<keyword evidence="8 11" id="KW-1015">Disulfide bond</keyword>
<evidence type="ECO:0000256" key="6">
    <source>
        <dbReference type="ARBA" id="ARBA00022989"/>
    </source>
</evidence>
<dbReference type="CDD" id="cd00112">
    <property type="entry name" value="LDLa"/>
    <property type="match status" value="7"/>
</dbReference>
<feature type="disulfide bond" evidence="11">
    <location>
        <begin position="540"/>
        <end position="555"/>
    </location>
</feature>
<evidence type="ECO:0000256" key="8">
    <source>
        <dbReference type="ARBA" id="ARBA00023157"/>
    </source>
</evidence>
<feature type="signal peptide" evidence="15">
    <location>
        <begin position="1"/>
        <end position="25"/>
    </location>
</feature>
<feature type="disulfide bond" evidence="11">
    <location>
        <begin position="457"/>
        <end position="472"/>
    </location>
</feature>
<keyword evidence="7 14" id="KW-0472">Membrane</keyword>
<comment type="caution">
    <text evidence="17">The sequence shown here is derived from an EMBL/GenBank/DDBJ whole genome shotgun (WGS) entry which is preliminary data.</text>
</comment>
<evidence type="ECO:0000256" key="4">
    <source>
        <dbReference type="ARBA" id="ARBA00022692"/>
    </source>
</evidence>
<sequence length="2090" mass="234406">MLRSVSVTSVIILFFVQIFPPQVFNLPAEVCCTKVQNSEGTASLDPNGNFTLPFANAKNQSKPDKSGTSNSRGVSKKVYGGNLSKKQIDYSRSHINPQNVRHPELPNSNFDSSGKPKPGRHHKHHLLPNMYQPMPVPMPIPTSHHYNGDFYPANSFYSPIPYPNHHYNVGSGNGFGYPAEDFARKSTSTNGLNPSYRSGVVRGGGYINGQMNYPFMNSPELSRNSEVLSRAGYNGGIRQEEISGRLSKLKEEDDEDEIIAGKFSPCGGECDQDEFLCVGSCTCIPNTFRCDGDPDCTGEQDELECGETELDIFQSCLETENYVRCPRSGKCIKKTWLCDGDDDCGDFSDETHCDGRNCTAGEFECNNGFCVQKSWVCDGDNDCKDYSDETNCTKKNACSVNEFHCTDGNCVSLSWKCDLEPDCSDGSDEADSQEPHVCNDNEFECAYPRCVKKDFKCDGDNDCGDWSDEQNCPNTESSCGPSEFKCNGGRCIPELWKCDEETDCENGEDETECTEKLPKTCGPDEFSCNNGNCILKTWLCDNVQDCSKGEDEENCEQTCHETQFNCAAHRKNDSSVSLVRKSPKPLINCIGRKHVCDGKKDCPRGEDERNCPKKKKCESDTKCQQLCVVLSNGRDACSCETGFMLSSDNHTCNDIDECQFEYDPVCSQICNNTIGSFTCLCKSGYVLRPDGRTCKALGDPPTLIFANRIDIRQVSLNNLRYTAILKGLQNAIAIDYHYNKGWIYWSDVSMDVIKRAKVNGTEKSGAKIKFIVHLLKQNKILTISALPDVIKWGLESPGGVAIDWIHNLLYWTDSGTRRVEVATLDGKYRSVIVSNDLDKPRAIVVHPGLTLVFWTDWGPKPKIEVSEMDGRNRQSIITEGVFWPNGLALDYAIDRLYWTDAKHHAIESAKLDGSDRRKIVTKGLPHPFAITLFEEAIYWTDWHTKSIASANKDTGMGYKIVHAGLHFPMDIHSFHSQRQPMFPNHCGDNSGGCSHLCLPNKISYRCACPLGLHLHKDKKTCTDTPEKLLIFARNKDIRLRQLGQGKEVGIIDMVIPLDQVRSAVALAFDSDGNMIYWSDVESHRISRSFLNGSNQEVIISSNLASPSGLAVDWVTKKIYWTDAGTNRIELSNMNGSMRALLIWDGLDKPRDISVDPIGGYMYWSDWGKSPKIERAGMNGSNRKILFSENLIWPNGLAIDQEKNRLYWVDGGTKAIEYSRLDGTGRTALKISGTEVRHPFGLALFGKSIYWTDWETNSIHTADKITGKNGAVLRDRISNLMDVRVFHREYQRIHSPCLVNNGGCSHLCLIAPPPEKYSCECPIGIKLLRNGKTCAPGPTNSLIFAHRVDIREISLDVPYTVDTVLPLPPMKNTKGVDVDRKTGDIYWTDTTEDVIMRASRDGYRIESVVIDNLDTADGIVVDSTGRKIYWTDAGRKSIEVCELDGTNRKVLIWTDLENPRAITLHYHHGLMFWSDWGKKARIEQADMDGKNRKILISNDLDWPNGLAIDRPGGRLYWNDGKRKTIESSDLQGRERRIIVQKVPHPYGLVIVGTHMYWTDWKTQSVHRADKRNGSDSQIIRKGLEGLMDIRSVQAENIAENACGEDNGGCSHLCLRKPEGYSCNCPTGILLGDDQKTCNPLPSIYLLFATRSKLVRVSLDTAELWDVTLPITEIENSIAVDFHWNKQMIYYSDVNLDVIRGVNMKNLSENRLIISENLTTPDGLAIDWLAENLFWTDTGRKVLEVAKIDGTSRKVIFDKGLDEPRAVAVFPGKGYLYWTDWGDSPKIERSLMDGSQRRVVVGADLGFPNGLALDYDAKKLYWADALKDRIEFEEHIYWTDWYSKSVERADKTTGRDRISIKSELDSVMEIKAVSGKRQTGWSPCQEKNGYCSHLCLFRRKDYICACPDKPDHRPCETEPTTRVPIPISDVDDEDLIIQSVDGGTKSDLDKIHGDPSIDTSDDSPPGDSFSKQLMLISIIIILCVLIIIPISSSIVLLFHRRRKKQKKYMFADAKNVLTFSNPNYTASGSGGEPGTTTDKKPFLWKKLKYDKSQERVFDVQEERPDGVGFSDERPSSTPALPERLDSVNPIQH</sequence>
<keyword evidence="10" id="KW-0325">Glycoprotein</keyword>
<feature type="disulfide bond" evidence="11">
    <location>
        <begin position="290"/>
        <end position="305"/>
    </location>
</feature>
<keyword evidence="9" id="KW-0675">Receptor</keyword>
<gene>
    <name evidence="17" type="ORF">RUM44_005050</name>
</gene>
<evidence type="ECO:0000256" key="5">
    <source>
        <dbReference type="ARBA" id="ARBA00022737"/>
    </source>
</evidence>
<comment type="caution">
    <text evidence="11">Lacks conserved residue(s) required for the propagation of feature annotation.</text>
</comment>
<dbReference type="Gene3D" id="4.10.400.10">
    <property type="entry name" value="Low-density Lipoprotein Receptor"/>
    <property type="match status" value="8"/>
</dbReference>
<feature type="region of interest" description="Disordered" evidence="13">
    <location>
        <begin position="42"/>
        <end position="78"/>
    </location>
</feature>
<dbReference type="SUPFAM" id="SSF57196">
    <property type="entry name" value="EGF/Laminin"/>
    <property type="match status" value="2"/>
</dbReference>
<feature type="repeat" description="LDL-receptor class B" evidence="12">
    <location>
        <begin position="1159"/>
        <end position="1202"/>
    </location>
</feature>
<feature type="disulfide bond" evidence="11">
    <location>
        <begin position="445"/>
        <end position="463"/>
    </location>
</feature>
<dbReference type="PROSITE" id="PS01187">
    <property type="entry name" value="EGF_CA"/>
    <property type="match status" value="1"/>
</dbReference>
<dbReference type="Pfam" id="PF00057">
    <property type="entry name" value="Ldl_recept_a"/>
    <property type="match status" value="7"/>
</dbReference>
<feature type="disulfide bond" evidence="11">
    <location>
        <begin position="338"/>
        <end position="353"/>
    </location>
</feature>
<organism evidence="17 18">
    <name type="scientific">Polyplax serrata</name>
    <name type="common">Common mouse louse</name>
    <dbReference type="NCBI Taxonomy" id="468196"/>
    <lineage>
        <taxon>Eukaryota</taxon>
        <taxon>Metazoa</taxon>
        <taxon>Ecdysozoa</taxon>
        <taxon>Arthropoda</taxon>
        <taxon>Hexapoda</taxon>
        <taxon>Insecta</taxon>
        <taxon>Pterygota</taxon>
        <taxon>Neoptera</taxon>
        <taxon>Paraneoptera</taxon>
        <taxon>Psocodea</taxon>
        <taxon>Troctomorpha</taxon>
        <taxon>Phthiraptera</taxon>
        <taxon>Anoplura</taxon>
        <taxon>Polyplacidae</taxon>
        <taxon>Polyplax</taxon>
    </lineage>
</organism>
<feature type="region of interest" description="Disordered" evidence="13">
    <location>
        <begin position="1941"/>
        <end position="1963"/>
    </location>
</feature>
<evidence type="ECO:0000256" key="7">
    <source>
        <dbReference type="ARBA" id="ARBA00023136"/>
    </source>
</evidence>
<dbReference type="SMART" id="SM00192">
    <property type="entry name" value="LDLa"/>
    <property type="match status" value="8"/>
</dbReference>
<dbReference type="InterPro" id="IPR000033">
    <property type="entry name" value="LDLR_classB_rpt"/>
</dbReference>
<evidence type="ECO:0000256" key="1">
    <source>
        <dbReference type="ARBA" id="ARBA00004167"/>
    </source>
</evidence>
<dbReference type="InterPro" id="IPR000742">
    <property type="entry name" value="EGF"/>
</dbReference>
<feature type="repeat" description="LDL-receptor class B" evidence="12">
    <location>
        <begin position="1382"/>
        <end position="1424"/>
    </location>
</feature>
<feature type="disulfide bond" evidence="11">
    <location>
        <begin position="521"/>
        <end position="533"/>
    </location>
</feature>
<dbReference type="InterPro" id="IPR036055">
    <property type="entry name" value="LDL_receptor-like_sf"/>
</dbReference>
<evidence type="ECO:0000256" key="10">
    <source>
        <dbReference type="ARBA" id="ARBA00023180"/>
    </source>
</evidence>
<feature type="disulfide bond" evidence="11">
    <location>
        <begin position="596"/>
        <end position="611"/>
    </location>
</feature>
<reference evidence="17 18" key="1">
    <citation type="submission" date="2023-09" db="EMBL/GenBank/DDBJ databases">
        <title>Genomes of two closely related lineages of the louse Polyplax serrata with different host specificities.</title>
        <authorList>
            <person name="Martinu J."/>
            <person name="Tarabai H."/>
            <person name="Stefka J."/>
            <person name="Hypsa V."/>
        </authorList>
    </citation>
    <scope>NUCLEOTIDE SEQUENCE [LARGE SCALE GENOMIC DNA]</scope>
    <source>
        <strain evidence="17">98ZLc_SE</strain>
    </source>
</reference>
<feature type="region of interest" description="Disordered" evidence="13">
    <location>
        <begin position="2053"/>
        <end position="2090"/>
    </location>
</feature>
<feature type="repeat" description="LDL-receptor class B" evidence="12">
    <location>
        <begin position="1729"/>
        <end position="1771"/>
    </location>
</feature>
<dbReference type="SUPFAM" id="SSF57184">
    <property type="entry name" value="Growth factor receptor domain"/>
    <property type="match status" value="1"/>
</dbReference>
<dbReference type="Gene3D" id="2.10.25.10">
    <property type="entry name" value="Laminin"/>
    <property type="match status" value="3"/>
</dbReference>
<dbReference type="SUPFAM" id="SSF57424">
    <property type="entry name" value="LDL receptor-like module"/>
    <property type="match status" value="8"/>
</dbReference>
<proteinExistence type="predicted"/>
<dbReference type="SUPFAM" id="SSF63825">
    <property type="entry name" value="YWTD domain"/>
    <property type="match status" value="4"/>
</dbReference>
<dbReference type="PANTHER" id="PTHR46513">
    <property type="entry name" value="VITELLOGENIN RECEPTOR-LIKE PROTEIN-RELATED-RELATED"/>
    <property type="match status" value="1"/>
</dbReference>
<feature type="transmembrane region" description="Helical" evidence="14">
    <location>
        <begin position="1971"/>
        <end position="1996"/>
    </location>
</feature>
<feature type="repeat" description="LDL-receptor class B" evidence="12">
    <location>
        <begin position="1116"/>
        <end position="1158"/>
    </location>
</feature>
<dbReference type="PANTHER" id="PTHR46513:SF44">
    <property type="entry name" value="LDL RECEPTOR RELATED PROTEIN 4"/>
    <property type="match status" value="1"/>
</dbReference>
<feature type="repeat" description="LDL-receptor class B" evidence="12">
    <location>
        <begin position="1468"/>
        <end position="1511"/>
    </location>
</feature>
<keyword evidence="3" id="KW-0254">Endocytosis</keyword>
<feature type="repeat" description="LDL-receptor class B" evidence="12">
    <location>
        <begin position="1203"/>
        <end position="1247"/>
    </location>
</feature>
<evidence type="ECO:0000259" key="16">
    <source>
        <dbReference type="PROSITE" id="PS01186"/>
    </source>
</evidence>
<feature type="compositionally biased region" description="Basic and acidic residues" evidence="13">
    <location>
        <begin position="2053"/>
        <end position="2072"/>
    </location>
</feature>
<feature type="disulfide bond" evidence="11">
    <location>
        <begin position="405"/>
        <end position="423"/>
    </location>
</feature>
<dbReference type="PROSITE" id="PS01186">
    <property type="entry name" value="EGF_2"/>
    <property type="match status" value="1"/>
</dbReference>
<dbReference type="Pfam" id="PF00058">
    <property type="entry name" value="Ldl_recept_b"/>
    <property type="match status" value="11"/>
</dbReference>
<dbReference type="Gene3D" id="2.120.10.30">
    <property type="entry name" value="TolB, C-terminal domain"/>
    <property type="match status" value="4"/>
</dbReference>
<evidence type="ECO:0000256" key="12">
    <source>
        <dbReference type="PROSITE-ProRule" id="PRU00461"/>
    </source>
</evidence>
<feature type="disulfide bond" evidence="11">
    <location>
        <begin position="377"/>
        <end position="392"/>
    </location>
</feature>
<dbReference type="SMART" id="SM00179">
    <property type="entry name" value="EGF_CA"/>
    <property type="match status" value="3"/>
</dbReference>
<dbReference type="PROSITE" id="PS00010">
    <property type="entry name" value="ASX_HYDROXYL"/>
    <property type="match status" value="1"/>
</dbReference>
<dbReference type="InterPro" id="IPR023415">
    <property type="entry name" value="LDLR_class-A_CS"/>
</dbReference>
<evidence type="ECO:0000313" key="17">
    <source>
        <dbReference type="EMBL" id="KAK6630383.1"/>
    </source>
</evidence>
<dbReference type="PROSITE" id="PS50068">
    <property type="entry name" value="LDLRA_2"/>
    <property type="match status" value="8"/>
</dbReference>
<feature type="domain" description="EGF-like" evidence="16">
    <location>
        <begin position="679"/>
        <end position="694"/>
    </location>
</feature>
<feature type="disulfide bond" evidence="11">
    <location>
        <begin position="358"/>
        <end position="370"/>
    </location>
</feature>
<keyword evidence="4 14" id="KW-0812">Transmembrane</keyword>
<dbReference type="EMBL" id="JAWJWF010000008">
    <property type="protein sequence ID" value="KAK6630383.1"/>
    <property type="molecule type" value="Genomic_DNA"/>
</dbReference>
<feature type="disulfide bond" evidence="11">
    <location>
        <begin position="498"/>
        <end position="513"/>
    </location>
</feature>
<keyword evidence="2" id="KW-0245">EGF-like domain</keyword>
<dbReference type="InterPro" id="IPR000152">
    <property type="entry name" value="EGF-type_Asp/Asn_hydroxyl_site"/>
</dbReference>
<feature type="repeat" description="LDL-receptor class B" evidence="12">
    <location>
        <begin position="894"/>
        <end position="936"/>
    </location>
</feature>
<feature type="repeat" description="LDL-receptor class B" evidence="12">
    <location>
        <begin position="850"/>
        <end position="893"/>
    </location>
</feature>
<dbReference type="SMART" id="SM00135">
    <property type="entry name" value="LY"/>
    <property type="match status" value="19"/>
</dbReference>
<dbReference type="PRINTS" id="PR00261">
    <property type="entry name" value="LDLRECEPTOR"/>
</dbReference>
<feature type="repeat" description="LDL-receptor class B" evidence="12">
    <location>
        <begin position="807"/>
        <end position="849"/>
    </location>
</feature>
<feature type="disulfide bond" evidence="11">
    <location>
        <begin position="438"/>
        <end position="450"/>
    </location>
</feature>
<protein>
    <recommendedName>
        <fullName evidence="16">EGF-like domain-containing protein</fullName>
    </recommendedName>
</protein>
<dbReference type="InterPro" id="IPR001881">
    <property type="entry name" value="EGF-like_Ca-bd_dom"/>
</dbReference>
<dbReference type="PROSITE" id="PS01209">
    <property type="entry name" value="LDLRA_1"/>
    <property type="match status" value="2"/>
</dbReference>
<feature type="repeat" description="LDL-receptor class B" evidence="12">
    <location>
        <begin position="1073"/>
        <end position="1115"/>
    </location>
</feature>
<keyword evidence="6 14" id="KW-1133">Transmembrane helix</keyword>
<dbReference type="InterPro" id="IPR002172">
    <property type="entry name" value="LDrepeatLR_classA_rpt"/>
</dbReference>
<feature type="compositionally biased region" description="Low complexity" evidence="13">
    <location>
        <begin position="1954"/>
        <end position="1963"/>
    </location>
</feature>
<evidence type="ECO:0000256" key="2">
    <source>
        <dbReference type="ARBA" id="ARBA00022536"/>
    </source>
</evidence>
<evidence type="ECO:0000256" key="9">
    <source>
        <dbReference type="ARBA" id="ARBA00023170"/>
    </source>
</evidence>
<evidence type="ECO:0000256" key="14">
    <source>
        <dbReference type="SAM" id="Phobius"/>
    </source>
</evidence>
<keyword evidence="15" id="KW-0732">Signal</keyword>
<dbReference type="InterPro" id="IPR009030">
    <property type="entry name" value="Growth_fac_rcpt_cys_sf"/>
</dbReference>
<dbReference type="InterPro" id="IPR018097">
    <property type="entry name" value="EGF_Ca-bd_CS"/>
</dbReference>
<dbReference type="PROSITE" id="PS51120">
    <property type="entry name" value="LDLRB"/>
    <property type="match status" value="14"/>
</dbReference>
<dbReference type="Pfam" id="PF14670">
    <property type="entry name" value="FXa_inhibition"/>
    <property type="match status" value="3"/>
</dbReference>
<feature type="repeat" description="LDL-receptor class B" evidence="12">
    <location>
        <begin position="1512"/>
        <end position="1553"/>
    </location>
</feature>
<feature type="chain" id="PRO_5046815481" description="EGF-like domain-containing protein" evidence="15">
    <location>
        <begin position="26"/>
        <end position="2090"/>
    </location>
</feature>
<feature type="repeat" description="LDL-receptor class B" evidence="12">
    <location>
        <begin position="1772"/>
        <end position="1815"/>
    </location>
</feature>
<dbReference type="InterPro" id="IPR011042">
    <property type="entry name" value="6-blade_b-propeller_TolB-like"/>
</dbReference>
<feature type="disulfide bond" evidence="11">
    <location>
        <begin position="479"/>
        <end position="491"/>
    </location>
</feature>
<dbReference type="InterPro" id="IPR050778">
    <property type="entry name" value="Cueball_EGF_LRP_Nidogen"/>
</dbReference>
<evidence type="ECO:0000313" key="18">
    <source>
        <dbReference type="Proteomes" id="UP001359485"/>
    </source>
</evidence>
<evidence type="ECO:0000256" key="3">
    <source>
        <dbReference type="ARBA" id="ARBA00022583"/>
    </source>
</evidence>
<dbReference type="CDD" id="cd00054">
    <property type="entry name" value="EGF_CA"/>
    <property type="match status" value="1"/>
</dbReference>
<dbReference type="Proteomes" id="UP001359485">
    <property type="component" value="Unassembled WGS sequence"/>
</dbReference>
<accession>A0ABR1AWS6</accession>
<name>A0ABR1AWS6_POLSC</name>
<feature type="region of interest" description="Disordered" evidence="13">
    <location>
        <begin position="96"/>
        <end position="123"/>
    </location>
</feature>
<feature type="disulfide bond" evidence="11">
    <location>
        <begin position="365"/>
        <end position="383"/>
    </location>
</feature>
<feature type="disulfide bond" evidence="11">
    <location>
        <begin position="398"/>
        <end position="410"/>
    </location>
</feature>
<comment type="subcellular location">
    <subcellularLocation>
        <location evidence="1">Membrane</location>
        <topology evidence="1">Single-pass membrane protein</topology>
    </subcellularLocation>
</comment>
<keyword evidence="18" id="KW-1185">Reference proteome</keyword>
<dbReference type="InterPro" id="IPR049883">
    <property type="entry name" value="NOTCH1_EGF-like"/>
</dbReference>
<dbReference type="Pfam" id="PF07645">
    <property type="entry name" value="EGF_CA"/>
    <property type="match status" value="1"/>
</dbReference>
<feature type="compositionally biased region" description="Basic and acidic residues" evidence="13">
    <location>
        <begin position="1942"/>
        <end position="1953"/>
    </location>
</feature>
<feature type="repeat" description="LDL-receptor class B" evidence="12">
    <location>
        <begin position="1425"/>
        <end position="1467"/>
    </location>
</feature>